<dbReference type="Proteomes" id="UP000002698">
    <property type="component" value="Chromosome"/>
</dbReference>
<dbReference type="EnsemblBacteria" id="CAI48229">
    <property type="protein sequence ID" value="CAI48229"/>
    <property type="gene ID" value="NP_0276A"/>
</dbReference>
<feature type="transmembrane region" description="Helical" evidence="1">
    <location>
        <begin position="21"/>
        <end position="44"/>
    </location>
</feature>
<reference evidence="2 3" key="1">
    <citation type="journal article" date="2005" name="Genome Res.">
        <title>Living with two extremes: conclusions from the genome sequence of Natronomonas pharaonis.</title>
        <authorList>
            <person name="Falb M."/>
            <person name="Pfeiffer F."/>
            <person name="Palm P."/>
            <person name="Rodewald K."/>
            <person name="Hickmann V."/>
            <person name="Tittor J."/>
            <person name="Oesterhelt D."/>
        </authorList>
    </citation>
    <scope>NUCLEOTIDE SEQUENCE [LARGE SCALE GENOMIC DNA]</scope>
    <source>
        <strain evidence="3">ATCC 35678 / DSM 2160 / CIP 103997 / JCM 8858 / NBRC 14720 / NCIMB 2260 / Gabara</strain>
    </source>
</reference>
<evidence type="ECO:0000313" key="2">
    <source>
        <dbReference type="EMBL" id="CAI48229.1"/>
    </source>
</evidence>
<dbReference type="EMBL" id="CR936257">
    <property type="protein sequence ID" value="CAI48229.1"/>
    <property type="molecule type" value="Genomic_DNA"/>
</dbReference>
<dbReference type="HOGENOM" id="CLU_2447751_0_0_2"/>
<proteinExistence type="predicted"/>
<dbReference type="eggNOG" id="arCOG15069">
    <property type="taxonomic scope" value="Archaea"/>
</dbReference>
<dbReference type="AlphaFoldDB" id="A0A1U7ETJ3"/>
<sequence>MGLRRVLFAPLYRIADWADSNPLSAVGAIIALGALAMLLVSMSLSLEATGAELTTEAETAMLLAELAAERPAYLVTAGVGLAVVLFYDG</sequence>
<keyword evidence="3" id="KW-1185">Reference proteome</keyword>
<organism evidence="2 3">
    <name type="scientific">Natronomonas pharaonis (strain ATCC 35678 / DSM 2160 / CIP 103997 / JCM 8858 / NBRC 14720 / NCIMB 2260 / Gabara)</name>
    <name type="common">Halobacterium pharaonis</name>
    <dbReference type="NCBI Taxonomy" id="348780"/>
    <lineage>
        <taxon>Archaea</taxon>
        <taxon>Methanobacteriati</taxon>
        <taxon>Methanobacteriota</taxon>
        <taxon>Stenosarchaea group</taxon>
        <taxon>Halobacteria</taxon>
        <taxon>Halobacteriales</taxon>
        <taxon>Natronomonadaceae</taxon>
        <taxon>Natronomonas</taxon>
    </lineage>
</organism>
<name>A0A1U7ETJ3_NATPD</name>
<feature type="transmembrane region" description="Helical" evidence="1">
    <location>
        <begin position="71"/>
        <end position="87"/>
    </location>
</feature>
<keyword evidence="1" id="KW-0472">Membrane</keyword>
<keyword evidence="1" id="KW-1133">Transmembrane helix</keyword>
<dbReference type="GeneID" id="3700809"/>
<dbReference type="STRING" id="348780.NP_0276A"/>
<accession>A0A1U7ETJ3</accession>
<protein>
    <submittedName>
        <fullName evidence="2">Uncharacterized protein</fullName>
    </submittedName>
</protein>
<dbReference type="RefSeq" id="WP_011321868.1">
    <property type="nucleotide sequence ID" value="NC_007426.1"/>
</dbReference>
<evidence type="ECO:0000313" key="3">
    <source>
        <dbReference type="Proteomes" id="UP000002698"/>
    </source>
</evidence>
<gene>
    <name evidence="2" type="ordered locus">NP_0276A</name>
</gene>
<dbReference type="KEGG" id="nph:NP_0276A"/>
<keyword evidence="1" id="KW-0812">Transmembrane</keyword>
<evidence type="ECO:0000256" key="1">
    <source>
        <dbReference type="SAM" id="Phobius"/>
    </source>
</evidence>